<comment type="caution">
    <text evidence="5">The sequence shown here is derived from an EMBL/GenBank/DDBJ whole genome shotgun (WGS) entry which is preliminary data.</text>
</comment>
<reference evidence="5 6" key="1">
    <citation type="journal article" date="2023" name="G3 (Bethesda)">
        <title>A chromosome-length genome assembly and annotation of blackberry (Rubus argutus, cv. 'Hillquist').</title>
        <authorList>
            <person name="Bruna T."/>
            <person name="Aryal R."/>
            <person name="Dudchenko O."/>
            <person name="Sargent D.J."/>
            <person name="Mead D."/>
            <person name="Buti M."/>
            <person name="Cavallini A."/>
            <person name="Hytonen T."/>
            <person name="Andres J."/>
            <person name="Pham M."/>
            <person name="Weisz D."/>
            <person name="Mascagni F."/>
            <person name="Usai G."/>
            <person name="Natali L."/>
            <person name="Bassil N."/>
            <person name="Fernandez G.E."/>
            <person name="Lomsadze A."/>
            <person name="Armour M."/>
            <person name="Olukolu B."/>
            <person name="Poorten T."/>
            <person name="Britton C."/>
            <person name="Davik J."/>
            <person name="Ashrafi H."/>
            <person name="Aiden E.L."/>
            <person name="Borodovsky M."/>
            <person name="Worthington M."/>
        </authorList>
    </citation>
    <scope>NUCLEOTIDE SEQUENCE [LARGE SCALE GENOMIC DNA]</scope>
    <source>
        <strain evidence="5">PI 553951</strain>
    </source>
</reference>
<name>A0AAW1XKM4_RUBAR</name>
<evidence type="ECO:0000259" key="4">
    <source>
        <dbReference type="Pfam" id="PF08718"/>
    </source>
</evidence>
<evidence type="ECO:0000256" key="3">
    <source>
        <dbReference type="ARBA" id="ARBA00023055"/>
    </source>
</evidence>
<keyword evidence="3" id="KW-0445">Lipid transport</keyword>
<dbReference type="GO" id="GO:1902387">
    <property type="term" value="F:ceramide 1-phosphate binding"/>
    <property type="evidence" value="ECO:0007669"/>
    <property type="project" value="TreeGrafter"/>
</dbReference>
<dbReference type="PANTHER" id="PTHR10219:SF43">
    <property type="entry name" value="GLYCOLIPID TRANSFER PROTEIN DOMAIN-CONTAINING PROTEIN"/>
    <property type="match status" value="1"/>
</dbReference>
<dbReference type="Gene3D" id="1.10.3520.10">
    <property type="entry name" value="Glycolipid transfer protein"/>
    <property type="match status" value="1"/>
</dbReference>
<evidence type="ECO:0000313" key="5">
    <source>
        <dbReference type="EMBL" id="KAK9936906.1"/>
    </source>
</evidence>
<comment type="similarity">
    <text evidence="1">Belongs to the GLTP family.</text>
</comment>
<dbReference type="FunFam" id="1.10.3520.10:FF:000005">
    <property type="entry name" value="Accelerated cell death 11"/>
    <property type="match status" value="1"/>
</dbReference>
<keyword evidence="2" id="KW-0813">Transport</keyword>
<keyword evidence="6" id="KW-1185">Reference proteome</keyword>
<dbReference type="GO" id="GO:1902388">
    <property type="term" value="F:ceramide 1-phosphate transfer activity"/>
    <property type="evidence" value="ECO:0007669"/>
    <property type="project" value="TreeGrafter"/>
</dbReference>
<dbReference type="InterPro" id="IPR036497">
    <property type="entry name" value="GLTP_sf"/>
</dbReference>
<proteinExistence type="inferred from homology"/>
<dbReference type="GO" id="GO:0005829">
    <property type="term" value="C:cytosol"/>
    <property type="evidence" value="ECO:0007669"/>
    <property type="project" value="TreeGrafter"/>
</dbReference>
<evidence type="ECO:0000256" key="2">
    <source>
        <dbReference type="ARBA" id="ARBA00022448"/>
    </source>
</evidence>
<dbReference type="PANTHER" id="PTHR10219">
    <property type="entry name" value="GLYCOLIPID TRANSFER PROTEIN-RELATED"/>
    <property type="match status" value="1"/>
</dbReference>
<organism evidence="5 6">
    <name type="scientific">Rubus argutus</name>
    <name type="common">Southern blackberry</name>
    <dbReference type="NCBI Taxonomy" id="59490"/>
    <lineage>
        <taxon>Eukaryota</taxon>
        <taxon>Viridiplantae</taxon>
        <taxon>Streptophyta</taxon>
        <taxon>Embryophyta</taxon>
        <taxon>Tracheophyta</taxon>
        <taxon>Spermatophyta</taxon>
        <taxon>Magnoliopsida</taxon>
        <taxon>eudicotyledons</taxon>
        <taxon>Gunneridae</taxon>
        <taxon>Pentapetalae</taxon>
        <taxon>rosids</taxon>
        <taxon>fabids</taxon>
        <taxon>Rosales</taxon>
        <taxon>Rosaceae</taxon>
        <taxon>Rosoideae</taxon>
        <taxon>Rosoideae incertae sedis</taxon>
        <taxon>Rubus</taxon>
    </lineage>
</organism>
<dbReference type="Pfam" id="PF08718">
    <property type="entry name" value="GLTP"/>
    <property type="match status" value="1"/>
</dbReference>
<dbReference type="Proteomes" id="UP001457282">
    <property type="component" value="Unassembled WGS sequence"/>
</dbReference>
<dbReference type="GO" id="GO:0016020">
    <property type="term" value="C:membrane"/>
    <property type="evidence" value="ECO:0007669"/>
    <property type="project" value="TreeGrafter"/>
</dbReference>
<protein>
    <recommendedName>
        <fullName evidence="4">Glycolipid transfer protein domain-containing protein</fullName>
    </recommendedName>
</protein>
<feature type="domain" description="Glycolipid transfer protein" evidence="4">
    <location>
        <begin position="28"/>
        <end position="166"/>
    </location>
</feature>
<accession>A0AAW1XKM4</accession>
<evidence type="ECO:0000313" key="6">
    <source>
        <dbReference type="Proteomes" id="UP001457282"/>
    </source>
</evidence>
<dbReference type="SUPFAM" id="SSF110004">
    <property type="entry name" value="Glycolipid transfer protein, GLTP"/>
    <property type="match status" value="1"/>
</dbReference>
<dbReference type="AlphaFoldDB" id="A0AAW1XKM4"/>
<dbReference type="EMBL" id="JBEDUW010000003">
    <property type="protein sequence ID" value="KAK9936906.1"/>
    <property type="molecule type" value="Genomic_DNA"/>
</dbReference>
<evidence type="ECO:0000256" key="1">
    <source>
        <dbReference type="ARBA" id="ARBA00007148"/>
    </source>
</evidence>
<gene>
    <name evidence="5" type="ORF">M0R45_013726</name>
</gene>
<sequence length="202" mass="22494">MADVKPLRKIAEAFKELELAVNSQTAEVEVASFSQACSLVSPLFGCLGIAFKFAEMDYVAKVHDLAEASKSISTLHVLLDRDMEADCVRRAGSHSRNLLRVKRGIEMVRVLFEQIIVTKGNSLKDPASKAYQQVFAPHHGWVIRKAVAAGMYALPTKEQLLNKLNEDENSAKDQMQNYVAASAPLILYIDKLFQTRNLGVDW</sequence>
<dbReference type="InterPro" id="IPR014830">
    <property type="entry name" value="Glycolipid_transfer_prot_dom"/>
</dbReference>